<feature type="domain" description="Type II secretion system protein GspF" evidence="8">
    <location>
        <begin position="185"/>
        <end position="305"/>
    </location>
</feature>
<evidence type="ECO:0000256" key="6">
    <source>
        <dbReference type="ARBA" id="ARBA00023136"/>
    </source>
</evidence>
<evidence type="ECO:0000256" key="3">
    <source>
        <dbReference type="ARBA" id="ARBA00022475"/>
    </source>
</evidence>
<protein>
    <submittedName>
        <fullName evidence="9">Type II secretion system F family protein</fullName>
    </submittedName>
</protein>
<gene>
    <name evidence="9" type="ORF">ACFQET_10150</name>
</gene>
<dbReference type="Proteomes" id="UP001596191">
    <property type="component" value="Unassembled WGS sequence"/>
</dbReference>
<dbReference type="RefSeq" id="WP_225417759.1">
    <property type="nucleotide sequence ID" value="NZ_JBHSSJ010000018.1"/>
</dbReference>
<evidence type="ECO:0000256" key="7">
    <source>
        <dbReference type="SAM" id="Phobius"/>
    </source>
</evidence>
<keyword evidence="5 7" id="KW-1133">Transmembrane helix</keyword>
<proteinExistence type="inferred from homology"/>
<dbReference type="PANTHER" id="PTHR30012">
    <property type="entry name" value="GENERAL SECRETION PATHWAY PROTEIN"/>
    <property type="match status" value="1"/>
</dbReference>
<comment type="subcellular location">
    <subcellularLocation>
        <location evidence="1">Cell membrane</location>
        <topology evidence="1">Multi-pass membrane protein</topology>
    </subcellularLocation>
</comment>
<feature type="transmembrane region" description="Helical" evidence="7">
    <location>
        <begin position="286"/>
        <end position="307"/>
    </location>
</feature>
<dbReference type="PANTHER" id="PTHR30012:SF0">
    <property type="entry name" value="TYPE II SECRETION SYSTEM PROTEIN F-RELATED"/>
    <property type="match status" value="1"/>
</dbReference>
<evidence type="ECO:0000313" key="10">
    <source>
        <dbReference type="Proteomes" id="UP001596191"/>
    </source>
</evidence>
<evidence type="ECO:0000256" key="2">
    <source>
        <dbReference type="ARBA" id="ARBA00005745"/>
    </source>
</evidence>
<dbReference type="Pfam" id="PF00482">
    <property type="entry name" value="T2SSF"/>
    <property type="match status" value="2"/>
</dbReference>
<feature type="transmembrane region" description="Helical" evidence="7">
    <location>
        <begin position="133"/>
        <end position="153"/>
    </location>
</feature>
<reference evidence="10" key="1">
    <citation type="journal article" date="2019" name="Int. J. Syst. Evol. Microbiol.">
        <title>The Global Catalogue of Microorganisms (GCM) 10K type strain sequencing project: providing services to taxonomists for standard genome sequencing and annotation.</title>
        <authorList>
            <consortium name="The Broad Institute Genomics Platform"/>
            <consortium name="The Broad Institute Genome Sequencing Center for Infectious Disease"/>
            <person name="Wu L."/>
            <person name="Ma J."/>
        </authorList>
    </citation>
    <scope>NUCLEOTIDE SEQUENCE [LARGE SCALE GENOMIC DNA]</scope>
    <source>
        <strain evidence="10">CCM 8907</strain>
    </source>
</reference>
<dbReference type="InterPro" id="IPR042094">
    <property type="entry name" value="T2SS_GspF_sf"/>
</dbReference>
<dbReference type="Gene3D" id="1.20.81.30">
    <property type="entry name" value="Type II secretion system (T2SS), domain F"/>
    <property type="match status" value="1"/>
</dbReference>
<name>A0ABW1TPQ9_9LACO</name>
<dbReference type="InterPro" id="IPR003004">
    <property type="entry name" value="GspF/PilC"/>
</dbReference>
<dbReference type="EMBL" id="JBHSSJ010000018">
    <property type="protein sequence ID" value="MFC6275838.1"/>
    <property type="molecule type" value="Genomic_DNA"/>
</dbReference>
<sequence length="316" mass="35412">MGEQLQSGFSLRQALQFMQLTNEQSLSGLAELERSLLAGIPLVTGLRPYLRPNIYFQLVLATTYGNFSEALIQAAEVLRMVAGQRQRLRQLLTYPVMLLVFMGGLFLTLQIGILPQLQVGIVGGKSSTPTNWYLWLGIIGGALIGGWLVGQYWRSQTTLQRLNWLIRWPFLGGVVRTYYAYYLTANLAQLVASGLSIKQMLSSLKTLPEQSVLAQLAEQLTSDLNQGFSPTSWIDRRHCVPRQLLVFLTKGNSVAQLERELVTFSRLQYQTLTRECERVLGVVQPILLGLVALLIVGAYLSLLLPMYQNLQEGYRG</sequence>
<feature type="domain" description="Type II secretion system protein GspF" evidence="8">
    <location>
        <begin position="2"/>
        <end position="115"/>
    </location>
</feature>
<keyword evidence="6 7" id="KW-0472">Membrane</keyword>
<evidence type="ECO:0000256" key="5">
    <source>
        <dbReference type="ARBA" id="ARBA00022989"/>
    </source>
</evidence>
<comment type="caution">
    <text evidence="9">The sequence shown here is derived from an EMBL/GenBank/DDBJ whole genome shotgun (WGS) entry which is preliminary data.</text>
</comment>
<keyword evidence="4 7" id="KW-0812">Transmembrane</keyword>
<dbReference type="InterPro" id="IPR018076">
    <property type="entry name" value="T2SS_GspF_dom"/>
</dbReference>
<keyword evidence="3" id="KW-1003">Cell membrane</keyword>
<accession>A0ABW1TPQ9</accession>
<comment type="similarity">
    <text evidence="2">Belongs to the GSP F family.</text>
</comment>
<evidence type="ECO:0000313" key="9">
    <source>
        <dbReference type="EMBL" id="MFC6275838.1"/>
    </source>
</evidence>
<evidence type="ECO:0000256" key="4">
    <source>
        <dbReference type="ARBA" id="ARBA00022692"/>
    </source>
</evidence>
<evidence type="ECO:0000256" key="1">
    <source>
        <dbReference type="ARBA" id="ARBA00004651"/>
    </source>
</evidence>
<keyword evidence="10" id="KW-1185">Reference proteome</keyword>
<organism evidence="9 10">
    <name type="scientific">Levilactobacillus tangyuanensis</name>
    <dbReference type="NCBI Taxonomy" id="2486021"/>
    <lineage>
        <taxon>Bacteria</taxon>
        <taxon>Bacillati</taxon>
        <taxon>Bacillota</taxon>
        <taxon>Bacilli</taxon>
        <taxon>Lactobacillales</taxon>
        <taxon>Lactobacillaceae</taxon>
        <taxon>Levilactobacillus</taxon>
    </lineage>
</organism>
<feature type="transmembrane region" description="Helical" evidence="7">
    <location>
        <begin position="92"/>
        <end position="113"/>
    </location>
</feature>
<evidence type="ECO:0000259" key="8">
    <source>
        <dbReference type="Pfam" id="PF00482"/>
    </source>
</evidence>